<reference evidence="3 4" key="1">
    <citation type="journal article" date="2018" name="Front. Microbiol.">
        <title>Hydrolytic Capabilities as a Key to Environmental Success: Chitinolytic and Cellulolytic Acidobacteria From Acidic Sub-arctic Soils and Boreal Peatlands.</title>
        <authorList>
            <person name="Belova S.E."/>
            <person name="Ravin N.V."/>
            <person name="Pankratov T.A."/>
            <person name="Rakitin A.L."/>
            <person name="Ivanova A.A."/>
            <person name="Beletsky A.V."/>
            <person name="Mardanov A.V."/>
            <person name="Sinninghe Damste J.S."/>
            <person name="Dedysh S.N."/>
        </authorList>
    </citation>
    <scope>NUCLEOTIDE SEQUENCE [LARGE SCALE GENOMIC DNA]</scope>
    <source>
        <strain evidence="3 4">SBC82</strain>
    </source>
</reference>
<dbReference type="PANTHER" id="PTHR48043">
    <property type="entry name" value="EG:EG0003.4 PROTEIN-RELATED"/>
    <property type="match status" value="1"/>
</dbReference>
<dbReference type="EMBL" id="CP030840">
    <property type="protein sequence ID" value="AXC14765.1"/>
    <property type="molecule type" value="Genomic_DNA"/>
</dbReference>
<dbReference type="FunFam" id="3.40.50.2000:FF:000072">
    <property type="entry name" value="Glycosyl transferase"/>
    <property type="match status" value="1"/>
</dbReference>
<dbReference type="PANTHER" id="PTHR48043:SF145">
    <property type="entry name" value="FI06409P-RELATED"/>
    <property type="match status" value="1"/>
</dbReference>
<protein>
    <submittedName>
        <fullName evidence="3">Zeaxanthin glucosyl transferase</fullName>
    </submittedName>
</protein>
<dbReference type="InterPro" id="IPR002213">
    <property type="entry name" value="UDP_glucos_trans"/>
</dbReference>
<name>A0A2Z5G7Y0_9BACT</name>
<dbReference type="InterPro" id="IPR050271">
    <property type="entry name" value="UDP-glycosyltransferase"/>
</dbReference>
<dbReference type="GO" id="GO:0008194">
    <property type="term" value="F:UDP-glycosyltransferase activity"/>
    <property type="evidence" value="ECO:0007669"/>
    <property type="project" value="InterPro"/>
</dbReference>
<organism evidence="3 4">
    <name type="scientific">Acidisarcina polymorpha</name>
    <dbReference type="NCBI Taxonomy" id="2211140"/>
    <lineage>
        <taxon>Bacteria</taxon>
        <taxon>Pseudomonadati</taxon>
        <taxon>Acidobacteriota</taxon>
        <taxon>Terriglobia</taxon>
        <taxon>Terriglobales</taxon>
        <taxon>Acidobacteriaceae</taxon>
        <taxon>Acidisarcina</taxon>
    </lineage>
</organism>
<dbReference type="Proteomes" id="UP000253606">
    <property type="component" value="Chromosome"/>
</dbReference>
<keyword evidence="2 3" id="KW-0808">Transferase</keyword>
<evidence type="ECO:0000256" key="1">
    <source>
        <dbReference type="ARBA" id="ARBA00022676"/>
    </source>
</evidence>
<evidence type="ECO:0000313" key="3">
    <source>
        <dbReference type="EMBL" id="AXC14765.1"/>
    </source>
</evidence>
<keyword evidence="4" id="KW-1185">Reference proteome</keyword>
<keyword evidence="1" id="KW-0328">Glycosyltransferase</keyword>
<dbReference type="SUPFAM" id="SSF53756">
    <property type="entry name" value="UDP-Glycosyltransferase/glycogen phosphorylase"/>
    <property type="match status" value="1"/>
</dbReference>
<evidence type="ECO:0000256" key="2">
    <source>
        <dbReference type="ARBA" id="ARBA00022679"/>
    </source>
</evidence>
<sequence>MLPLYSHVSVLLSVARQMHLLGHEVIVLGLCDLQARVTQEEGMLFFPMCEEEYPPGSIASIFAPLRSMSGQAGTEFSIDLLSDLCKAVLRDGPRVLRQSRAQALVIDFSAKGMEAVALSMGIPYVQVSNALHSDYSGYTPFWSYDWPPDTTKEAIERNRSGLYRFAQKAAPMQAMIKHFLTDAGVTVNWNDPHALTSRLAWLTQLPSELDFPNPYWPEQLIHVGPLCEPSATDHADFPWHLLTGEPLIYVSFGTLQNGLLPLYQMIVQLARAKTCQIVLTTGGSAQQDKSEDVPGNLILVKSAPQLELLQRARLCITHGGVNTVLEALQYGVPLVVLPITNDQPGVAARVAHAEVGVFCRAEEITLPVLSRLVDEVLNNPKYRMNAILMQTALDRKQSLAHAGRIIDRAFASISTGIANPIK</sequence>
<dbReference type="GO" id="GO:0016758">
    <property type="term" value="F:hexosyltransferase activity"/>
    <property type="evidence" value="ECO:0007669"/>
    <property type="project" value="UniProtKB-ARBA"/>
</dbReference>
<dbReference type="Pfam" id="PF00201">
    <property type="entry name" value="UDPGT"/>
    <property type="match status" value="1"/>
</dbReference>
<proteinExistence type="predicted"/>
<dbReference type="Gene3D" id="3.40.50.2000">
    <property type="entry name" value="Glycogen Phosphorylase B"/>
    <property type="match status" value="2"/>
</dbReference>
<dbReference type="AlphaFoldDB" id="A0A2Z5G7Y0"/>
<evidence type="ECO:0000313" key="4">
    <source>
        <dbReference type="Proteomes" id="UP000253606"/>
    </source>
</evidence>
<gene>
    <name evidence="3" type="ORF">ACPOL_5517</name>
</gene>
<dbReference type="KEGG" id="abas:ACPOL_5517"/>
<dbReference type="CDD" id="cd03784">
    <property type="entry name" value="GT1_Gtf-like"/>
    <property type="match status" value="1"/>
</dbReference>
<accession>A0A2Z5G7Y0</accession>